<evidence type="ECO:0000259" key="2">
    <source>
        <dbReference type="Pfam" id="PF01266"/>
    </source>
</evidence>
<gene>
    <name evidence="3" type="primary">puuB_4</name>
    <name evidence="3" type="ORF">PEL8287_03076</name>
</gene>
<dbReference type="InterPro" id="IPR036188">
    <property type="entry name" value="FAD/NAD-bd_sf"/>
</dbReference>
<organism evidence="3 4">
    <name type="scientific">Roseovarius litorisediminis</name>
    <dbReference type="NCBI Taxonomy" id="1312363"/>
    <lineage>
        <taxon>Bacteria</taxon>
        <taxon>Pseudomonadati</taxon>
        <taxon>Pseudomonadota</taxon>
        <taxon>Alphaproteobacteria</taxon>
        <taxon>Rhodobacterales</taxon>
        <taxon>Roseobacteraceae</taxon>
        <taxon>Roseovarius</taxon>
    </lineage>
</organism>
<protein>
    <submittedName>
        <fullName evidence="3">Gamma-glutamylputrescine oxidoreductase</fullName>
        <ecNumber evidence="3">1.4.3.-</ecNumber>
    </submittedName>
</protein>
<evidence type="ECO:0000313" key="4">
    <source>
        <dbReference type="Proteomes" id="UP000193827"/>
    </source>
</evidence>
<dbReference type="GO" id="GO:0016491">
    <property type="term" value="F:oxidoreductase activity"/>
    <property type="evidence" value="ECO:0007669"/>
    <property type="project" value="UniProtKB-KW"/>
</dbReference>
<name>A0A1Y5T9X0_9RHOB</name>
<dbReference type="PANTHER" id="PTHR13847:SF281">
    <property type="entry name" value="FAD DEPENDENT OXIDOREDUCTASE DOMAIN-CONTAINING PROTEIN"/>
    <property type="match status" value="1"/>
</dbReference>
<keyword evidence="4" id="KW-1185">Reference proteome</keyword>
<accession>A0A1Y5T9X0</accession>
<reference evidence="3 4" key="1">
    <citation type="submission" date="2017-03" db="EMBL/GenBank/DDBJ databases">
        <authorList>
            <person name="Afonso C.L."/>
            <person name="Miller P.J."/>
            <person name="Scott M.A."/>
            <person name="Spackman E."/>
            <person name="Goraichik I."/>
            <person name="Dimitrov K.M."/>
            <person name="Suarez D.L."/>
            <person name="Swayne D.E."/>
        </authorList>
    </citation>
    <scope>NUCLEOTIDE SEQUENCE [LARGE SCALE GENOMIC DNA]</scope>
    <source>
        <strain evidence="3 4">CECT 8287</strain>
    </source>
</reference>
<dbReference type="Gene3D" id="3.50.50.60">
    <property type="entry name" value="FAD/NAD(P)-binding domain"/>
    <property type="match status" value="1"/>
</dbReference>
<feature type="domain" description="FAD dependent oxidoreductase" evidence="2">
    <location>
        <begin position="76"/>
        <end position="433"/>
    </location>
</feature>
<dbReference type="Pfam" id="PF01266">
    <property type="entry name" value="DAO"/>
    <property type="match status" value="1"/>
</dbReference>
<dbReference type="Gene3D" id="3.30.9.10">
    <property type="entry name" value="D-Amino Acid Oxidase, subunit A, domain 2"/>
    <property type="match status" value="1"/>
</dbReference>
<evidence type="ECO:0000256" key="1">
    <source>
        <dbReference type="ARBA" id="ARBA00023002"/>
    </source>
</evidence>
<dbReference type="GO" id="GO:0005737">
    <property type="term" value="C:cytoplasm"/>
    <property type="evidence" value="ECO:0007669"/>
    <property type="project" value="TreeGrafter"/>
</dbReference>
<dbReference type="EC" id="1.4.3.-" evidence="3"/>
<dbReference type="EMBL" id="FWFL01000008">
    <property type="protein sequence ID" value="SLN57196.1"/>
    <property type="molecule type" value="Genomic_DNA"/>
</dbReference>
<sequence>MDQYMYVCFWSMFVCQKALPCPKKSRRTCLAFGRGSCADNPMKINRLPRDDKTNGWSAILPARTPHAALQDEVTADWLVLGGGYAGLAAARRLAENCPDQKIVLIEAGQAGENASGRNSGFGIDLPHNVGSSLDELDGSHRFMRLARMALDHLQEVVRTHDIKCDWRRAGKYHTAVSPRGTRNVLQPFSKELEALGEPYEWVEGGALREKLGSDHFTAAVYTPGCVLMNPAALTRGLADSLPENVTYYENSPVTEANFKNGAHLKTAHGSVRAQRMIMAANGFSEQFGFHPRRFLHLVAHASLSRPLTKAERATYGVARPWGLTPVNAFAGITMRYADDHRILIRQGLNYRPSQRVNVAEQAVVKRQHKCLFDQRFPMLPEVEMEHTWSGFVCLSRNGAPAFGQIAPNIWSAVCQNAVGVTKGTFSGILAADMATGLDNPLIADMQSLGQPDLLPPRPFLDMGVRVRFQWELWANRHEA</sequence>
<keyword evidence="1 3" id="KW-0560">Oxidoreductase</keyword>
<dbReference type="Proteomes" id="UP000193827">
    <property type="component" value="Unassembled WGS sequence"/>
</dbReference>
<dbReference type="InterPro" id="IPR006076">
    <property type="entry name" value="FAD-dep_OxRdtase"/>
</dbReference>
<dbReference type="PANTHER" id="PTHR13847">
    <property type="entry name" value="SARCOSINE DEHYDROGENASE-RELATED"/>
    <property type="match status" value="1"/>
</dbReference>
<evidence type="ECO:0000313" key="3">
    <source>
        <dbReference type="EMBL" id="SLN57196.1"/>
    </source>
</evidence>
<dbReference type="SUPFAM" id="SSF51905">
    <property type="entry name" value="FAD/NAD(P)-binding domain"/>
    <property type="match status" value="1"/>
</dbReference>
<dbReference type="AlphaFoldDB" id="A0A1Y5T9X0"/>
<proteinExistence type="predicted"/>